<feature type="domain" description="Alpha-L-rhamnosidase concanavalin-like" evidence="4">
    <location>
        <begin position="328"/>
        <end position="414"/>
    </location>
</feature>
<proteinExistence type="predicted"/>
<dbReference type="InterPro" id="IPR016007">
    <property type="entry name" value="Alpha_rhamnosid"/>
</dbReference>
<evidence type="ECO:0000256" key="2">
    <source>
        <dbReference type="ARBA" id="ARBA00012652"/>
    </source>
</evidence>
<dbReference type="GO" id="GO:0030596">
    <property type="term" value="F:alpha-L-rhamnosidase activity"/>
    <property type="evidence" value="ECO:0007669"/>
    <property type="project" value="UniProtKB-EC"/>
</dbReference>
<dbReference type="Gene3D" id="2.60.120.260">
    <property type="entry name" value="Galactose-binding domain-like"/>
    <property type="match status" value="2"/>
</dbReference>
<dbReference type="RefSeq" id="WP_185121829.1">
    <property type="nucleotide sequence ID" value="NZ_JACJVQ010000019.1"/>
</dbReference>
<keyword evidence="3 8" id="KW-0378">Hydrolase</keyword>
<dbReference type="InterPro" id="IPR013737">
    <property type="entry name" value="Bac_rhamnosid_N"/>
</dbReference>
<dbReference type="Pfam" id="PF17389">
    <property type="entry name" value="Bac_rhamnosid6H"/>
    <property type="match status" value="1"/>
</dbReference>
<dbReference type="PANTHER" id="PTHR33307">
    <property type="entry name" value="ALPHA-RHAMNOSIDASE (EUROFUNG)"/>
    <property type="match status" value="1"/>
</dbReference>
<feature type="domain" description="Alpha-L-rhamnosidase six-hairpin glycosidase" evidence="6">
    <location>
        <begin position="435"/>
        <end position="776"/>
    </location>
</feature>
<dbReference type="InterPro" id="IPR013783">
    <property type="entry name" value="Ig-like_fold"/>
</dbReference>
<gene>
    <name evidence="8" type="ORF">H7B67_21015</name>
</gene>
<dbReference type="Pfam" id="PF05592">
    <property type="entry name" value="Bac_rhamnosid"/>
    <property type="match status" value="1"/>
</dbReference>
<dbReference type="InterPro" id="IPR008928">
    <property type="entry name" value="6-hairpin_glycosidase_sf"/>
</dbReference>
<accession>A0A841SZA8</accession>
<dbReference type="Proteomes" id="UP000535838">
    <property type="component" value="Unassembled WGS sequence"/>
</dbReference>
<evidence type="ECO:0000313" key="9">
    <source>
        <dbReference type="Proteomes" id="UP000535838"/>
    </source>
</evidence>
<dbReference type="InterPro" id="IPR012341">
    <property type="entry name" value="6hp_glycosidase-like_sf"/>
</dbReference>
<sequence length="962" mass="108903">MSPIQAVKLTCEYQSNPIGIGTPHPRFGWQMRTEERDAKQSAYRILVAENESSFALPVWDSGKVESDDSIQVVYGGAPLKPRARYFYKVKIWDGACRASEWSETGYFETALFSTDEWKAKWITPKEDELDKHAEPAFLLRKRFVLKDKPVSARVYSTAAGIYELEINGRQVTEDLFAPGWTSYHSRIQYQTYDVTSLLRTEGNCIGILLGDGWYRSGMGNAQRNFRYGDRRAALLQLHIRYADGTEEIVATDESWKAATGAIRYSTILHGETYDARLEQEDWSTFSYDDSLWLATEACELPMNVLVAQENESARVTETLKPIAAWVTPAGERVLDMGQNMVGRIRMTLDVPEGTEIVLSHAEVLDGEGNFYVDNLRSAKQTVRYIAKGRPGESYAPHFTFMGFRYVKVEGFPLGAEGLPLEAFVGEVIHTDMEPTGSFECSDERVNQLQRNIRWGQRGNFLDLPTDCPQRDERLGWTGDAQVFISTALFNYHGASFFAKWLHDLREEQMPDGGVPMVVPDVERSGVSAGWGDAAVICPWTVYQYYGDKRLLAEQYASMRKWVEYIRAQGDQEYLWNSGFHCGDWLALDAMPGSYVGATPLPFIATAYYAYSARILRDAAKVLDRKEDYIRYEALHRNVVHAFRREFVTEAGIVAYPTQTAYVLALAFDLLEEPMRPRVAKDLHELIVDNGYHLTTGFIGTPYLCTALSNHGYHATAVRLLLQDSYPGWLYSVSQGATTIWEHWDGIKPDGTFWSENMNSFNHYAYGAIGDWLYRKVAGLGMDETVPAYKRVRIEPLFGLESMSYARATFQSPYGEIESAWSLLDNNEMKVEVRIPPNATAEVVLRGAFLEEAREGGKRLHEGNGIHSIKATEKGIVLSIGSGRYEFSYPIGRTLKIPYSYDTRLDDALSTEAATAILKRELPQIFHIVDIIRTASFKQIVEFPLTQVSRERMDSVLEQLNSL</sequence>
<evidence type="ECO:0000259" key="4">
    <source>
        <dbReference type="Pfam" id="PF05592"/>
    </source>
</evidence>
<dbReference type="InterPro" id="IPR035396">
    <property type="entry name" value="Bac_rhamnosid6H"/>
</dbReference>
<dbReference type="InterPro" id="IPR035398">
    <property type="entry name" value="Bac_rhamnosid_C"/>
</dbReference>
<evidence type="ECO:0000256" key="1">
    <source>
        <dbReference type="ARBA" id="ARBA00001445"/>
    </source>
</evidence>
<comment type="catalytic activity">
    <reaction evidence="1">
        <text>Hydrolysis of terminal non-reducing alpha-L-rhamnose residues in alpha-L-rhamnosides.</text>
        <dbReference type="EC" id="3.2.1.40"/>
    </reaction>
</comment>
<dbReference type="AlphaFoldDB" id="A0A841SZA8"/>
<organism evidence="8 9">
    <name type="scientific">Cohnella thailandensis</name>
    <dbReference type="NCBI Taxonomy" id="557557"/>
    <lineage>
        <taxon>Bacteria</taxon>
        <taxon>Bacillati</taxon>
        <taxon>Bacillota</taxon>
        <taxon>Bacilli</taxon>
        <taxon>Bacillales</taxon>
        <taxon>Paenibacillaceae</taxon>
        <taxon>Cohnella</taxon>
    </lineage>
</organism>
<dbReference type="Gene3D" id="2.60.40.10">
    <property type="entry name" value="Immunoglobulins"/>
    <property type="match status" value="1"/>
</dbReference>
<protein>
    <recommendedName>
        <fullName evidence="2">alpha-L-rhamnosidase</fullName>
        <ecNumber evidence="2">3.2.1.40</ecNumber>
    </recommendedName>
</protein>
<evidence type="ECO:0000259" key="6">
    <source>
        <dbReference type="Pfam" id="PF17389"/>
    </source>
</evidence>
<dbReference type="Gene3D" id="2.60.420.10">
    <property type="entry name" value="Maltose phosphorylase, domain 3"/>
    <property type="match status" value="1"/>
</dbReference>
<dbReference type="SUPFAM" id="SSF48208">
    <property type="entry name" value="Six-hairpin glycosidases"/>
    <property type="match status" value="1"/>
</dbReference>
<dbReference type="Pfam" id="PF08531">
    <property type="entry name" value="Bac_rhamnosid_N"/>
    <property type="match status" value="1"/>
</dbReference>
<evidence type="ECO:0000256" key="3">
    <source>
        <dbReference type="ARBA" id="ARBA00022801"/>
    </source>
</evidence>
<comment type="caution">
    <text evidence="8">The sequence shown here is derived from an EMBL/GenBank/DDBJ whole genome shotgun (WGS) entry which is preliminary data.</text>
</comment>
<feature type="domain" description="Alpha-L-rhamnosidase C-terminal" evidence="7">
    <location>
        <begin position="780"/>
        <end position="848"/>
    </location>
</feature>
<dbReference type="Pfam" id="PF25788">
    <property type="entry name" value="Ig_Rha78A_N"/>
    <property type="match status" value="1"/>
</dbReference>
<evidence type="ECO:0000313" key="8">
    <source>
        <dbReference type="EMBL" id="MBB6636612.1"/>
    </source>
</evidence>
<keyword evidence="9" id="KW-1185">Reference proteome</keyword>
<dbReference type="EMBL" id="JACJVQ010000019">
    <property type="protein sequence ID" value="MBB6636612.1"/>
    <property type="molecule type" value="Genomic_DNA"/>
</dbReference>
<dbReference type="InterPro" id="IPR008902">
    <property type="entry name" value="Rhamnosid_concanavalin"/>
</dbReference>
<dbReference type="Gene3D" id="1.50.10.10">
    <property type="match status" value="1"/>
</dbReference>
<evidence type="ECO:0000259" key="5">
    <source>
        <dbReference type="Pfam" id="PF08531"/>
    </source>
</evidence>
<name>A0A841SZA8_9BACL</name>
<evidence type="ECO:0000259" key="7">
    <source>
        <dbReference type="Pfam" id="PF17390"/>
    </source>
</evidence>
<feature type="domain" description="Bacterial alpha-L-rhamnosidase N-terminal" evidence="5">
    <location>
        <begin position="148"/>
        <end position="317"/>
    </location>
</feature>
<dbReference type="PIRSF" id="PIRSF010631">
    <property type="entry name" value="A-rhamnsds"/>
    <property type="match status" value="1"/>
</dbReference>
<dbReference type="Pfam" id="PF17390">
    <property type="entry name" value="Bac_rhamnosid_C"/>
    <property type="match status" value="1"/>
</dbReference>
<reference evidence="8 9" key="1">
    <citation type="submission" date="2020-08" db="EMBL/GenBank/DDBJ databases">
        <title>Cohnella phylogeny.</title>
        <authorList>
            <person name="Dunlap C."/>
        </authorList>
    </citation>
    <scope>NUCLEOTIDE SEQUENCE [LARGE SCALE GENOMIC DNA]</scope>
    <source>
        <strain evidence="8 9">DSM 25241</strain>
    </source>
</reference>
<dbReference type="GO" id="GO:0005975">
    <property type="term" value="P:carbohydrate metabolic process"/>
    <property type="evidence" value="ECO:0007669"/>
    <property type="project" value="InterPro"/>
</dbReference>
<dbReference type="PANTHER" id="PTHR33307:SF6">
    <property type="entry name" value="ALPHA-RHAMNOSIDASE (EUROFUNG)-RELATED"/>
    <property type="match status" value="1"/>
</dbReference>
<dbReference type="EC" id="3.2.1.40" evidence="2"/>